<keyword evidence="4" id="KW-1185">Reference proteome</keyword>
<dbReference type="Pfam" id="PF13477">
    <property type="entry name" value="Glyco_trans_4_2"/>
    <property type="match status" value="1"/>
</dbReference>
<dbReference type="Gene3D" id="3.40.50.2000">
    <property type="entry name" value="Glycogen Phosphorylase B"/>
    <property type="match status" value="2"/>
</dbReference>
<name>A0A1H0YGJ0_9LACT</name>
<dbReference type="RefSeq" id="WP_176944071.1">
    <property type="nucleotide sequence ID" value="NZ_FNJW01000008.1"/>
</dbReference>
<dbReference type="InterPro" id="IPR050194">
    <property type="entry name" value="Glycosyltransferase_grp1"/>
</dbReference>
<accession>A0A1H0YGJ0</accession>
<evidence type="ECO:0000259" key="1">
    <source>
        <dbReference type="Pfam" id="PF00534"/>
    </source>
</evidence>
<dbReference type="PANTHER" id="PTHR45947:SF3">
    <property type="entry name" value="SULFOQUINOVOSYL TRANSFERASE SQD2"/>
    <property type="match status" value="1"/>
</dbReference>
<reference evidence="4" key="1">
    <citation type="submission" date="2016-10" db="EMBL/GenBank/DDBJ databases">
        <authorList>
            <person name="Varghese N."/>
            <person name="Submissions S."/>
        </authorList>
    </citation>
    <scope>NUCLEOTIDE SEQUENCE [LARGE SCALE GENOMIC DNA]</scope>
    <source>
        <strain evidence="4">MPL-11</strain>
    </source>
</reference>
<sequence>MKKVLILASVASMIDQFNIPNILLLQELGAEVHVLTNFQNAGTIPKEKAANLKKRLAEMKVQAFDVGINRSPFNKMNIKAYKEIKKILVTEQYDLVHCQSPIGGVLARIAARTSRKKGTKIVYTAHGFHFFKGATIKNWLIYYPVEFILARYTDCLITMNKEDYNIAQKKFKCRKIKLVNGVGVDLTKFEKQTDEKKNMLRKRYGFEPEDFVIIYTAELSYRKNQDILIDMMAMENMKDKNIILLLVGKGEEENEYRNKIEKLGLQKKIRLLGYREDVKNLIMISDMAVSSSRQEGLPVNIMEDMATGVPLIVSNCRGNIDLVEDGVNGFIINDNKAENYTNRILQIYQNPQIKYKFSNENITKIQHYSLDEINQEMKLIYSGLL</sequence>
<dbReference type="AlphaFoldDB" id="A0A1H0YGJ0"/>
<dbReference type="GO" id="GO:0016757">
    <property type="term" value="F:glycosyltransferase activity"/>
    <property type="evidence" value="ECO:0007669"/>
    <property type="project" value="InterPro"/>
</dbReference>
<evidence type="ECO:0000313" key="3">
    <source>
        <dbReference type="EMBL" id="SDQ14150.1"/>
    </source>
</evidence>
<dbReference type="InterPro" id="IPR001296">
    <property type="entry name" value="Glyco_trans_1"/>
</dbReference>
<dbReference type="Pfam" id="PF00534">
    <property type="entry name" value="Glycos_transf_1"/>
    <property type="match status" value="1"/>
</dbReference>
<dbReference type="CDD" id="cd03808">
    <property type="entry name" value="GT4_CapM-like"/>
    <property type="match status" value="1"/>
</dbReference>
<evidence type="ECO:0000259" key="2">
    <source>
        <dbReference type="Pfam" id="PF13477"/>
    </source>
</evidence>
<dbReference type="InterPro" id="IPR028098">
    <property type="entry name" value="Glyco_trans_4-like_N"/>
</dbReference>
<feature type="domain" description="Glycosyl transferase family 1" evidence="1">
    <location>
        <begin position="200"/>
        <end position="359"/>
    </location>
</feature>
<protein>
    <submittedName>
        <fullName evidence="3">Glycosyltransferase involved in cell wall bisynthesis</fullName>
    </submittedName>
</protein>
<organism evidence="3 4">
    <name type="scientific">Carnobacterium viridans</name>
    <dbReference type="NCBI Taxonomy" id="174587"/>
    <lineage>
        <taxon>Bacteria</taxon>
        <taxon>Bacillati</taxon>
        <taxon>Bacillota</taxon>
        <taxon>Bacilli</taxon>
        <taxon>Lactobacillales</taxon>
        <taxon>Carnobacteriaceae</taxon>
        <taxon>Carnobacterium</taxon>
    </lineage>
</organism>
<feature type="domain" description="Glycosyltransferase subfamily 4-like N-terminal" evidence="2">
    <location>
        <begin position="22"/>
        <end position="157"/>
    </location>
</feature>
<dbReference type="EMBL" id="FNJW01000008">
    <property type="protein sequence ID" value="SDQ14150.1"/>
    <property type="molecule type" value="Genomic_DNA"/>
</dbReference>
<evidence type="ECO:0000313" key="4">
    <source>
        <dbReference type="Proteomes" id="UP000199481"/>
    </source>
</evidence>
<keyword evidence="3" id="KW-0808">Transferase</keyword>
<dbReference type="PANTHER" id="PTHR45947">
    <property type="entry name" value="SULFOQUINOVOSYL TRANSFERASE SQD2"/>
    <property type="match status" value="1"/>
</dbReference>
<gene>
    <name evidence="3" type="ORF">SAMN04487752_0930</name>
</gene>
<dbReference type="SUPFAM" id="SSF53756">
    <property type="entry name" value="UDP-Glycosyltransferase/glycogen phosphorylase"/>
    <property type="match status" value="1"/>
</dbReference>
<dbReference type="Proteomes" id="UP000199481">
    <property type="component" value="Unassembled WGS sequence"/>
</dbReference>
<proteinExistence type="predicted"/>